<comment type="subcellular location">
    <subcellularLocation>
        <location evidence="1">Cell membrane</location>
        <topology evidence="1">Multi-pass membrane protein</topology>
    </subcellularLocation>
</comment>
<evidence type="ECO:0000259" key="7">
    <source>
        <dbReference type="Pfam" id="PF03553"/>
    </source>
</evidence>
<evidence type="ECO:0000256" key="5">
    <source>
        <dbReference type="ARBA" id="ARBA00023136"/>
    </source>
</evidence>
<evidence type="ECO:0000256" key="3">
    <source>
        <dbReference type="ARBA" id="ARBA00022692"/>
    </source>
</evidence>
<evidence type="ECO:0000256" key="2">
    <source>
        <dbReference type="ARBA" id="ARBA00022475"/>
    </source>
</evidence>
<keyword evidence="2" id="KW-1003">Cell membrane</keyword>
<feature type="transmembrane region" description="Helical" evidence="6">
    <location>
        <begin position="108"/>
        <end position="127"/>
    </location>
</feature>
<dbReference type="EMBL" id="BBMN01000007">
    <property type="protein sequence ID" value="GAL05397.1"/>
    <property type="molecule type" value="Genomic_DNA"/>
</dbReference>
<keyword evidence="5 6" id="KW-0472">Membrane</keyword>
<dbReference type="STRING" id="754436.JCM19237_487"/>
<evidence type="ECO:0000256" key="1">
    <source>
        <dbReference type="ARBA" id="ARBA00004651"/>
    </source>
</evidence>
<keyword evidence="3 6" id="KW-0812">Transmembrane</keyword>
<sequence length="156" mass="16121">MINDMATGRYLSTLVEGNINPMLLPAILFLLAGAMAFSTGTSWGTFGIMLPIAGDLAGATDIALILPMLAAVLAGSVFGDHCSPISDTTILSSTGARCHHMDHVSTQLPYAFAMALVSTVGFLALGFTDSLAVGFIAASVAFLLVCSGLAWLARRP</sequence>
<dbReference type="Pfam" id="PF03553">
    <property type="entry name" value="Na_H_antiporter"/>
    <property type="match status" value="1"/>
</dbReference>
<dbReference type="AlphaFoldDB" id="A0A090RCT1"/>
<dbReference type="InterPro" id="IPR018461">
    <property type="entry name" value="Na/H_Antiport_NhaC-like_C"/>
</dbReference>
<gene>
    <name evidence="8" type="ORF">JCM19237_487</name>
</gene>
<evidence type="ECO:0000313" key="8">
    <source>
        <dbReference type="EMBL" id="GAL05397.1"/>
    </source>
</evidence>
<evidence type="ECO:0000256" key="6">
    <source>
        <dbReference type="SAM" id="Phobius"/>
    </source>
</evidence>
<dbReference type="eggNOG" id="COG1757">
    <property type="taxonomic scope" value="Bacteria"/>
</dbReference>
<accession>A0A090RCT1</accession>
<feature type="transmembrane region" description="Helical" evidence="6">
    <location>
        <begin position="56"/>
        <end position="78"/>
    </location>
</feature>
<name>A0A090RCT1_9GAMM</name>
<reference evidence="8 9" key="1">
    <citation type="journal article" date="2014" name="Genome Announc.">
        <title>Draft Genome Sequences of Two Vibrionaceae Species, Vibrio ponticus C121 and Photobacterium aphoticum C119, Isolated as Coral Reef Microbiota.</title>
        <authorList>
            <person name="Al-saari N."/>
            <person name="Meirelles P.M."/>
            <person name="Mino S."/>
            <person name="Suda W."/>
            <person name="Oshima K."/>
            <person name="Hattori M."/>
            <person name="Ohkuma M."/>
            <person name="Thompson F.L."/>
            <person name="Gomez-Gil B."/>
            <person name="Sawabe T."/>
            <person name="Sawabe T."/>
        </authorList>
    </citation>
    <scope>NUCLEOTIDE SEQUENCE [LARGE SCALE GENOMIC DNA]</scope>
    <source>
        <strain evidence="8 9">JCM 19237</strain>
    </source>
</reference>
<dbReference type="PANTHER" id="PTHR43478:SF1">
    <property type="entry name" value="NA+_H+ ANTIPORTER NHAC-LIKE C-TERMINAL DOMAIN-CONTAINING PROTEIN"/>
    <property type="match status" value="1"/>
</dbReference>
<dbReference type="PANTHER" id="PTHR43478">
    <property type="entry name" value="NA+/H+ ANTIPORTER-RELATED"/>
    <property type="match status" value="1"/>
</dbReference>
<feature type="domain" description="Na+/H+ antiporter NhaC-like C-terminal" evidence="7">
    <location>
        <begin position="2"/>
        <end position="127"/>
    </location>
</feature>
<evidence type="ECO:0000313" key="9">
    <source>
        <dbReference type="Proteomes" id="UP000029227"/>
    </source>
</evidence>
<feature type="transmembrane region" description="Helical" evidence="6">
    <location>
        <begin position="21"/>
        <end position="44"/>
    </location>
</feature>
<dbReference type="GO" id="GO:0005886">
    <property type="term" value="C:plasma membrane"/>
    <property type="evidence" value="ECO:0007669"/>
    <property type="project" value="UniProtKB-SubCell"/>
</dbReference>
<comment type="caution">
    <text evidence="8">The sequence shown here is derived from an EMBL/GenBank/DDBJ whole genome shotgun (WGS) entry which is preliminary data.</text>
</comment>
<feature type="transmembrane region" description="Helical" evidence="6">
    <location>
        <begin position="133"/>
        <end position="153"/>
    </location>
</feature>
<proteinExistence type="predicted"/>
<dbReference type="Proteomes" id="UP000029227">
    <property type="component" value="Unassembled WGS sequence"/>
</dbReference>
<organism evidence="8 9">
    <name type="scientific">Photobacterium aphoticum</name>
    <dbReference type="NCBI Taxonomy" id="754436"/>
    <lineage>
        <taxon>Bacteria</taxon>
        <taxon>Pseudomonadati</taxon>
        <taxon>Pseudomonadota</taxon>
        <taxon>Gammaproteobacteria</taxon>
        <taxon>Vibrionales</taxon>
        <taxon>Vibrionaceae</taxon>
        <taxon>Photobacterium</taxon>
    </lineage>
</organism>
<evidence type="ECO:0000256" key="4">
    <source>
        <dbReference type="ARBA" id="ARBA00022989"/>
    </source>
</evidence>
<keyword evidence="4 6" id="KW-1133">Transmembrane helix</keyword>
<protein>
    <submittedName>
        <fullName evidence="8">Na+/H+ antiporter</fullName>
    </submittedName>
</protein>